<dbReference type="EMBL" id="JARIHO010000050">
    <property type="protein sequence ID" value="KAJ7321683.1"/>
    <property type="molecule type" value="Genomic_DNA"/>
</dbReference>
<evidence type="ECO:0000313" key="2">
    <source>
        <dbReference type="EMBL" id="KAJ7321683.1"/>
    </source>
</evidence>
<comment type="caution">
    <text evidence="2">The sequence shown here is derived from an EMBL/GenBank/DDBJ whole genome shotgun (WGS) entry which is preliminary data.</text>
</comment>
<dbReference type="Proteomes" id="UP001218218">
    <property type="component" value="Unassembled WGS sequence"/>
</dbReference>
<reference evidence="2" key="1">
    <citation type="submission" date="2023-03" db="EMBL/GenBank/DDBJ databases">
        <title>Massive genome expansion in bonnet fungi (Mycena s.s.) driven by repeated elements and novel gene families across ecological guilds.</title>
        <authorList>
            <consortium name="Lawrence Berkeley National Laboratory"/>
            <person name="Harder C.B."/>
            <person name="Miyauchi S."/>
            <person name="Viragh M."/>
            <person name="Kuo A."/>
            <person name="Thoen E."/>
            <person name="Andreopoulos B."/>
            <person name="Lu D."/>
            <person name="Skrede I."/>
            <person name="Drula E."/>
            <person name="Henrissat B."/>
            <person name="Morin E."/>
            <person name="Kohler A."/>
            <person name="Barry K."/>
            <person name="LaButti K."/>
            <person name="Morin E."/>
            <person name="Salamov A."/>
            <person name="Lipzen A."/>
            <person name="Mereny Z."/>
            <person name="Hegedus B."/>
            <person name="Baldrian P."/>
            <person name="Stursova M."/>
            <person name="Weitz H."/>
            <person name="Taylor A."/>
            <person name="Grigoriev I.V."/>
            <person name="Nagy L.G."/>
            <person name="Martin F."/>
            <person name="Kauserud H."/>
        </authorList>
    </citation>
    <scope>NUCLEOTIDE SEQUENCE</scope>
    <source>
        <strain evidence="2">CBHHK002</strain>
    </source>
</reference>
<proteinExistence type="predicted"/>
<evidence type="ECO:0000313" key="3">
    <source>
        <dbReference type="Proteomes" id="UP001218218"/>
    </source>
</evidence>
<sequence length="109" mass="12081">MLAQTLVRLMLALSTQDPGGARLSASYYVEGASPAQGEHGDDDEDDNDNDGEQQGPVWRGRMAETWKRAIGASRQFSCRRQCFTAVMQSNASTNGFHAYESLFIIHVHF</sequence>
<feature type="compositionally biased region" description="Acidic residues" evidence="1">
    <location>
        <begin position="40"/>
        <end position="51"/>
    </location>
</feature>
<accession>A0AAD6ZGN8</accession>
<dbReference type="AlphaFoldDB" id="A0AAD6ZGN8"/>
<protein>
    <submittedName>
        <fullName evidence="2">Uncharacterized protein</fullName>
    </submittedName>
</protein>
<evidence type="ECO:0000256" key="1">
    <source>
        <dbReference type="SAM" id="MobiDB-lite"/>
    </source>
</evidence>
<keyword evidence="3" id="KW-1185">Reference proteome</keyword>
<gene>
    <name evidence="2" type="ORF">DFH08DRAFT_970049</name>
</gene>
<feature type="region of interest" description="Disordered" evidence="1">
    <location>
        <begin position="18"/>
        <end position="59"/>
    </location>
</feature>
<name>A0AAD6ZGN8_9AGAR</name>
<organism evidence="2 3">
    <name type="scientific">Mycena albidolilacea</name>
    <dbReference type="NCBI Taxonomy" id="1033008"/>
    <lineage>
        <taxon>Eukaryota</taxon>
        <taxon>Fungi</taxon>
        <taxon>Dikarya</taxon>
        <taxon>Basidiomycota</taxon>
        <taxon>Agaricomycotina</taxon>
        <taxon>Agaricomycetes</taxon>
        <taxon>Agaricomycetidae</taxon>
        <taxon>Agaricales</taxon>
        <taxon>Marasmiineae</taxon>
        <taxon>Mycenaceae</taxon>
        <taxon>Mycena</taxon>
    </lineage>
</organism>